<dbReference type="AlphaFoldDB" id="A0A5B7G0U4"/>
<accession>A0A5B7G0U4</accession>
<evidence type="ECO:0000313" key="1">
    <source>
        <dbReference type="EMBL" id="MPC50758.1"/>
    </source>
</evidence>
<evidence type="ECO:0000313" key="2">
    <source>
        <dbReference type="Proteomes" id="UP000324222"/>
    </source>
</evidence>
<organism evidence="1 2">
    <name type="scientific">Portunus trituberculatus</name>
    <name type="common">Swimming crab</name>
    <name type="synonym">Neptunus trituberculatus</name>
    <dbReference type="NCBI Taxonomy" id="210409"/>
    <lineage>
        <taxon>Eukaryota</taxon>
        <taxon>Metazoa</taxon>
        <taxon>Ecdysozoa</taxon>
        <taxon>Arthropoda</taxon>
        <taxon>Crustacea</taxon>
        <taxon>Multicrustacea</taxon>
        <taxon>Malacostraca</taxon>
        <taxon>Eumalacostraca</taxon>
        <taxon>Eucarida</taxon>
        <taxon>Decapoda</taxon>
        <taxon>Pleocyemata</taxon>
        <taxon>Brachyura</taxon>
        <taxon>Eubrachyura</taxon>
        <taxon>Portunoidea</taxon>
        <taxon>Portunidae</taxon>
        <taxon>Portuninae</taxon>
        <taxon>Portunus</taxon>
    </lineage>
</organism>
<dbReference type="EMBL" id="VSRR010009716">
    <property type="protein sequence ID" value="MPC50758.1"/>
    <property type="molecule type" value="Genomic_DNA"/>
</dbReference>
<name>A0A5B7G0U4_PORTR</name>
<sequence length="191" mass="21254">MWLSAGGESLCDLSAERNREIGGVVRAWLRRWSIYSVQSRILHRSALGRGTPSRSSITCTALALHHRPPPPQTPITKIEIQIVCCDRALRQRSLSICRVTIKIITFIRAERCYRGHNGCITNLFTAAQDSVVGGNELLGWYENWPLNALFVNTLPGCKYERGGVTSSSHEEAEAEAEAEVEVEVECAQMEV</sequence>
<gene>
    <name evidence="1" type="ORF">E2C01_044588</name>
</gene>
<comment type="caution">
    <text evidence="1">The sequence shown here is derived from an EMBL/GenBank/DDBJ whole genome shotgun (WGS) entry which is preliminary data.</text>
</comment>
<proteinExistence type="predicted"/>
<protein>
    <submittedName>
        <fullName evidence="1">Uncharacterized protein</fullName>
    </submittedName>
</protein>
<dbReference type="Proteomes" id="UP000324222">
    <property type="component" value="Unassembled WGS sequence"/>
</dbReference>
<keyword evidence="2" id="KW-1185">Reference proteome</keyword>
<reference evidence="1 2" key="1">
    <citation type="submission" date="2019-05" db="EMBL/GenBank/DDBJ databases">
        <title>Another draft genome of Portunus trituberculatus and its Hox gene families provides insights of decapod evolution.</title>
        <authorList>
            <person name="Jeong J.-H."/>
            <person name="Song I."/>
            <person name="Kim S."/>
            <person name="Choi T."/>
            <person name="Kim D."/>
            <person name="Ryu S."/>
            <person name="Kim W."/>
        </authorList>
    </citation>
    <scope>NUCLEOTIDE SEQUENCE [LARGE SCALE GENOMIC DNA]</scope>
    <source>
        <tissue evidence="1">Muscle</tissue>
    </source>
</reference>